<reference evidence="3" key="1">
    <citation type="submission" date="2022-12" db="EMBL/GenBank/DDBJ databases">
        <title>Whole genome sequence of Mycolicibacterium iranicum strain SBH312.</title>
        <authorList>
            <person name="Jani J."/>
            <person name="Arifin Mustapha Z."/>
            <person name="Ahmed K."/>
            <person name="Kai Ling C."/>
        </authorList>
    </citation>
    <scope>NUCLEOTIDE SEQUENCE</scope>
    <source>
        <strain evidence="3">SBH312</strain>
    </source>
</reference>
<sequence length="323" mass="34760">MNDEEYTTMNDRQYPTTAAPSSAQPHVAHHSVKLDDGHHVGVSVSGRGVPLVLQHGVAMDRRTYLQLMQRLAASGFLVVALDAAGHGDTVPLPEPRTFSGMSALTIRALDALGIRQAVFMGHSMGGRMTIELAATHPDRVLAAVLVDAAAGTTFDRKALRANTAPHTIALGLAAAVCDAALEQRALRGRAHLRYAQLVGRTVWRTVRQPAEPLWAIRAIAAASDSSEHLRALAANHIPTVVVHARHDLIVPWQSALDMAHLANATLHEIPDASHGWILADPDRGAAVMAQLRTHELDQVFKRAERTADSLIAADAPIRRILAK</sequence>
<evidence type="ECO:0000256" key="1">
    <source>
        <dbReference type="SAM" id="MobiDB-lite"/>
    </source>
</evidence>
<accession>A0ABT4HHC6</accession>
<comment type="caution">
    <text evidence="3">The sequence shown here is derived from an EMBL/GenBank/DDBJ whole genome shotgun (WGS) entry which is preliminary data.</text>
</comment>
<gene>
    <name evidence="3" type="ORF">OY187_16255</name>
</gene>
<keyword evidence="4" id="KW-1185">Reference proteome</keyword>
<proteinExistence type="predicted"/>
<feature type="compositionally biased region" description="Polar residues" evidence="1">
    <location>
        <begin position="7"/>
        <end position="24"/>
    </location>
</feature>
<dbReference type="SUPFAM" id="SSF53474">
    <property type="entry name" value="alpha/beta-Hydrolases"/>
    <property type="match status" value="1"/>
</dbReference>
<dbReference type="PANTHER" id="PTHR43433">
    <property type="entry name" value="HYDROLASE, ALPHA/BETA FOLD FAMILY PROTEIN"/>
    <property type="match status" value="1"/>
</dbReference>
<dbReference type="EMBL" id="JAPQYE010000006">
    <property type="protein sequence ID" value="MCZ0729608.1"/>
    <property type="molecule type" value="Genomic_DNA"/>
</dbReference>
<feature type="region of interest" description="Disordered" evidence="1">
    <location>
        <begin position="1"/>
        <end position="24"/>
    </location>
</feature>
<feature type="domain" description="AB hydrolase-1" evidence="2">
    <location>
        <begin position="50"/>
        <end position="274"/>
    </location>
</feature>
<dbReference type="InterPro" id="IPR000073">
    <property type="entry name" value="AB_hydrolase_1"/>
</dbReference>
<dbReference type="InterPro" id="IPR050471">
    <property type="entry name" value="AB_hydrolase"/>
</dbReference>
<evidence type="ECO:0000313" key="3">
    <source>
        <dbReference type="EMBL" id="MCZ0729608.1"/>
    </source>
</evidence>
<name>A0ABT4HHC6_MYCIR</name>
<dbReference type="InterPro" id="IPR029058">
    <property type="entry name" value="AB_hydrolase_fold"/>
</dbReference>
<organism evidence="3 4">
    <name type="scientific">Mycolicibacterium iranicum</name>
    <name type="common">Mycobacterium iranicum</name>
    <dbReference type="NCBI Taxonomy" id="912594"/>
    <lineage>
        <taxon>Bacteria</taxon>
        <taxon>Bacillati</taxon>
        <taxon>Actinomycetota</taxon>
        <taxon>Actinomycetes</taxon>
        <taxon>Mycobacteriales</taxon>
        <taxon>Mycobacteriaceae</taxon>
        <taxon>Mycolicibacterium</taxon>
    </lineage>
</organism>
<evidence type="ECO:0000259" key="2">
    <source>
        <dbReference type="Pfam" id="PF00561"/>
    </source>
</evidence>
<dbReference type="PANTHER" id="PTHR43433:SF5">
    <property type="entry name" value="AB HYDROLASE-1 DOMAIN-CONTAINING PROTEIN"/>
    <property type="match status" value="1"/>
</dbReference>
<dbReference type="PRINTS" id="PR00111">
    <property type="entry name" value="ABHYDROLASE"/>
</dbReference>
<dbReference type="Gene3D" id="3.40.50.1820">
    <property type="entry name" value="alpha/beta hydrolase"/>
    <property type="match status" value="1"/>
</dbReference>
<dbReference type="Proteomes" id="UP001084650">
    <property type="component" value="Unassembled WGS sequence"/>
</dbReference>
<dbReference type="GO" id="GO:0016787">
    <property type="term" value="F:hydrolase activity"/>
    <property type="evidence" value="ECO:0007669"/>
    <property type="project" value="UniProtKB-KW"/>
</dbReference>
<dbReference type="RefSeq" id="WP_051226655.1">
    <property type="nucleotide sequence ID" value="NZ_JAPQYE010000006.1"/>
</dbReference>
<keyword evidence="3" id="KW-0378">Hydrolase</keyword>
<dbReference type="Pfam" id="PF00561">
    <property type="entry name" value="Abhydrolase_1"/>
    <property type="match status" value="1"/>
</dbReference>
<protein>
    <submittedName>
        <fullName evidence="3">Alpha/beta fold hydrolase</fullName>
    </submittedName>
</protein>
<evidence type="ECO:0000313" key="4">
    <source>
        <dbReference type="Proteomes" id="UP001084650"/>
    </source>
</evidence>